<dbReference type="Pfam" id="PF04321">
    <property type="entry name" value="RmlD_sub_bind"/>
    <property type="match status" value="1"/>
</dbReference>
<sequence>MRILVTGATGSLGQELCPMLEQEGWLFWATNSKIFDITNT</sequence>
<name>A0A9D1JYB5_9BACT</name>
<feature type="non-terminal residue" evidence="2">
    <location>
        <position position="40"/>
    </location>
</feature>
<gene>
    <name evidence="2" type="ORF">IAA86_07915</name>
</gene>
<dbReference type="SUPFAM" id="SSF51735">
    <property type="entry name" value="NAD(P)-binding Rossmann-fold domains"/>
    <property type="match status" value="1"/>
</dbReference>
<evidence type="ECO:0000313" key="2">
    <source>
        <dbReference type="EMBL" id="HIS74931.1"/>
    </source>
</evidence>
<evidence type="ECO:0000259" key="1">
    <source>
        <dbReference type="Pfam" id="PF04321"/>
    </source>
</evidence>
<protein>
    <submittedName>
        <fullName evidence="2">Sugar nucleotide-binding protein</fullName>
    </submittedName>
</protein>
<reference evidence="2" key="1">
    <citation type="submission" date="2020-10" db="EMBL/GenBank/DDBJ databases">
        <authorList>
            <person name="Gilroy R."/>
        </authorList>
    </citation>
    <scope>NUCLEOTIDE SEQUENCE</scope>
    <source>
        <strain evidence="2">CHK152-2871</strain>
    </source>
</reference>
<dbReference type="Gene3D" id="3.40.50.720">
    <property type="entry name" value="NAD(P)-binding Rossmann-like Domain"/>
    <property type="match status" value="1"/>
</dbReference>
<comment type="caution">
    <text evidence="2">The sequence shown here is derived from an EMBL/GenBank/DDBJ whole genome shotgun (WGS) entry which is preliminary data.</text>
</comment>
<dbReference type="AlphaFoldDB" id="A0A9D1JYB5"/>
<dbReference type="Proteomes" id="UP000886865">
    <property type="component" value="Unassembled WGS sequence"/>
</dbReference>
<reference evidence="2" key="2">
    <citation type="journal article" date="2021" name="PeerJ">
        <title>Extensive microbial diversity within the chicken gut microbiome revealed by metagenomics and culture.</title>
        <authorList>
            <person name="Gilroy R."/>
            <person name="Ravi A."/>
            <person name="Getino M."/>
            <person name="Pursley I."/>
            <person name="Horton D.L."/>
            <person name="Alikhan N.F."/>
            <person name="Baker D."/>
            <person name="Gharbi K."/>
            <person name="Hall N."/>
            <person name="Watson M."/>
            <person name="Adriaenssens E.M."/>
            <person name="Foster-Nyarko E."/>
            <person name="Jarju S."/>
            <person name="Secka A."/>
            <person name="Antonio M."/>
            <person name="Oren A."/>
            <person name="Chaudhuri R.R."/>
            <person name="La Ragione R."/>
            <person name="Hildebrand F."/>
            <person name="Pallen M.J."/>
        </authorList>
    </citation>
    <scope>NUCLEOTIDE SEQUENCE</scope>
    <source>
        <strain evidence="2">CHK152-2871</strain>
    </source>
</reference>
<dbReference type="InterPro" id="IPR036291">
    <property type="entry name" value="NAD(P)-bd_dom_sf"/>
</dbReference>
<dbReference type="EMBL" id="DVJQ01000068">
    <property type="protein sequence ID" value="HIS74931.1"/>
    <property type="molecule type" value="Genomic_DNA"/>
</dbReference>
<feature type="domain" description="RmlD-like substrate binding" evidence="1">
    <location>
        <begin position="1"/>
        <end position="39"/>
    </location>
</feature>
<dbReference type="InterPro" id="IPR029903">
    <property type="entry name" value="RmlD-like-bd"/>
</dbReference>
<accession>A0A9D1JYB5</accession>
<proteinExistence type="predicted"/>
<organism evidence="2 3">
    <name type="scientific">Candidatus Galligastranaerophilus intestinavium</name>
    <dbReference type="NCBI Taxonomy" id="2840836"/>
    <lineage>
        <taxon>Bacteria</taxon>
        <taxon>Candidatus Galligastranaerophilus</taxon>
    </lineage>
</organism>
<evidence type="ECO:0000313" key="3">
    <source>
        <dbReference type="Proteomes" id="UP000886865"/>
    </source>
</evidence>